<dbReference type="PROSITE" id="PS50297">
    <property type="entry name" value="ANK_REP_REGION"/>
    <property type="match status" value="1"/>
</dbReference>
<reference evidence="5 6" key="1">
    <citation type="journal article" date="2013" name="Appl. Environ. Microbiol.">
        <title>The genome of the alga-associated marine flavobacterium Formosa agariphila KMM 3901T reveals a broad potential for degradation of algal polysaccharides.</title>
        <authorList>
            <person name="Mann A.J."/>
            <person name="Hahnke R.L."/>
            <person name="Huang S."/>
            <person name="Werner J."/>
            <person name="Xing P."/>
            <person name="Barbeyron T."/>
            <person name="Huettel B."/>
            <person name="Stueber K."/>
            <person name="Reinhardt R."/>
            <person name="Harder J."/>
            <person name="Gloeckner F.O."/>
            <person name="Amann R.I."/>
            <person name="Teeling H."/>
        </authorList>
    </citation>
    <scope>NUCLEOTIDE SEQUENCE [LARGE SCALE GENOMIC DNA]</scope>
    <source>
        <strain evidence="6">DSM 15362 / KCTC 12365 / LMG 23005 / KMM 3901</strain>
    </source>
</reference>
<dbReference type="PROSITE" id="PS50088">
    <property type="entry name" value="ANK_REPEAT"/>
    <property type="match status" value="1"/>
</dbReference>
<dbReference type="Gene3D" id="1.25.40.20">
    <property type="entry name" value="Ankyrin repeat-containing domain"/>
    <property type="match status" value="1"/>
</dbReference>
<organism evidence="5 6">
    <name type="scientific">Formosa agariphila (strain DSM 15362 / KCTC 12365 / LMG 23005 / KMM 3901 / M-2Alg 35-1)</name>
    <dbReference type="NCBI Taxonomy" id="1347342"/>
    <lineage>
        <taxon>Bacteria</taxon>
        <taxon>Pseudomonadati</taxon>
        <taxon>Bacteroidota</taxon>
        <taxon>Flavobacteriia</taxon>
        <taxon>Flavobacteriales</taxon>
        <taxon>Flavobacteriaceae</taxon>
        <taxon>Formosa</taxon>
    </lineage>
</organism>
<dbReference type="SMART" id="SM00248">
    <property type="entry name" value="ANK"/>
    <property type="match status" value="2"/>
</dbReference>
<dbReference type="OrthoDB" id="1374157at2"/>
<dbReference type="PANTHER" id="PTHR24180:SF45">
    <property type="entry name" value="POLY [ADP-RIBOSE] POLYMERASE TANKYRASE"/>
    <property type="match status" value="1"/>
</dbReference>
<evidence type="ECO:0000313" key="5">
    <source>
        <dbReference type="EMBL" id="CDF78221.1"/>
    </source>
</evidence>
<accession>T2KIH4</accession>
<feature type="signal peptide" evidence="4">
    <location>
        <begin position="1"/>
        <end position="21"/>
    </location>
</feature>
<evidence type="ECO:0000256" key="4">
    <source>
        <dbReference type="SAM" id="SignalP"/>
    </source>
</evidence>
<dbReference type="PANTHER" id="PTHR24180">
    <property type="entry name" value="CYCLIN-DEPENDENT KINASE INHIBITOR 2C-RELATED"/>
    <property type="match status" value="1"/>
</dbReference>
<evidence type="ECO:0000313" key="6">
    <source>
        <dbReference type="Proteomes" id="UP000016160"/>
    </source>
</evidence>
<dbReference type="Pfam" id="PF12796">
    <property type="entry name" value="Ank_2"/>
    <property type="match status" value="1"/>
</dbReference>
<dbReference type="InterPro" id="IPR051637">
    <property type="entry name" value="Ank_repeat_dom-contain_49"/>
</dbReference>
<dbReference type="HOGENOM" id="CLU_000134_40_0_10"/>
<keyword evidence="2 3" id="KW-0040">ANK repeat</keyword>
<dbReference type="AlphaFoldDB" id="T2KIH4"/>
<sequence>MKKLLFIIAIVFGATSTQVQASNFISNTNSNILTVEVNKPTVNLLCTSIAKGDLDIVKKLIANGESVNKKSNGQTPAMYAARYNRTEILELLIAEGANLRVKDNKGYSALDYAKATNAVGAQKLIEAALVK</sequence>
<gene>
    <name evidence="5" type="ORF">BN863_5090</name>
</gene>
<dbReference type="SUPFAM" id="SSF48403">
    <property type="entry name" value="Ankyrin repeat"/>
    <property type="match status" value="1"/>
</dbReference>
<keyword evidence="4" id="KW-0732">Signal</keyword>
<proteinExistence type="predicted"/>
<dbReference type="eggNOG" id="COG0666">
    <property type="taxonomic scope" value="Bacteria"/>
</dbReference>
<feature type="repeat" description="ANK" evidence="3">
    <location>
        <begin position="72"/>
        <end position="104"/>
    </location>
</feature>
<dbReference type="EMBL" id="HG315671">
    <property type="protein sequence ID" value="CDF78221.1"/>
    <property type="molecule type" value="Genomic_DNA"/>
</dbReference>
<dbReference type="InterPro" id="IPR036770">
    <property type="entry name" value="Ankyrin_rpt-contain_sf"/>
</dbReference>
<dbReference type="STRING" id="1347342.BN863_5090"/>
<evidence type="ECO:0000256" key="3">
    <source>
        <dbReference type="PROSITE-ProRule" id="PRU00023"/>
    </source>
</evidence>
<protein>
    <submittedName>
        <fullName evidence="5">Ankyrin</fullName>
    </submittedName>
</protein>
<evidence type="ECO:0000256" key="2">
    <source>
        <dbReference type="ARBA" id="ARBA00023043"/>
    </source>
</evidence>
<dbReference type="Proteomes" id="UP000016160">
    <property type="component" value="Chromosome"/>
</dbReference>
<keyword evidence="1" id="KW-0677">Repeat</keyword>
<dbReference type="InterPro" id="IPR002110">
    <property type="entry name" value="Ankyrin_rpt"/>
</dbReference>
<feature type="chain" id="PRO_5004590927" evidence="4">
    <location>
        <begin position="22"/>
        <end position="131"/>
    </location>
</feature>
<keyword evidence="6" id="KW-1185">Reference proteome</keyword>
<name>T2KIH4_FORAG</name>
<dbReference type="RefSeq" id="WP_038527142.1">
    <property type="nucleotide sequence ID" value="NZ_HG315671.1"/>
</dbReference>
<dbReference type="PATRIC" id="fig|1347342.6.peg.513"/>
<evidence type="ECO:0000256" key="1">
    <source>
        <dbReference type="ARBA" id="ARBA00022737"/>
    </source>
</evidence>